<evidence type="ECO:0000313" key="3">
    <source>
        <dbReference type="EMBL" id="CAC5381989.1"/>
    </source>
</evidence>
<feature type="compositionally biased region" description="Polar residues" evidence="1">
    <location>
        <begin position="616"/>
        <end position="628"/>
    </location>
</feature>
<evidence type="ECO:0000259" key="2">
    <source>
        <dbReference type="Pfam" id="PF18755"/>
    </source>
</evidence>
<accession>A0A6J8BH62</accession>
<proteinExistence type="predicted"/>
<sequence length="1060" mass="119705">MDLDNSDDDSVVTNSTFNDPSTELVPSIQHHLKDEVDIVKLLPAEICSPIIPITTTMLRNIKCASLKSVEEDDTSDASSISQSLLTTNNRNKALNFSVIPFSEKVDEWKEILVDRRKNLKENKDIESSLSNDGCTREIADRNDPLDDTIPHSDGKKIKLISQKSHGGGSVSLILHSRVGAHSPDRVSSSIGIITESQETCMRGLKQCEVNHFQDTDEIQQKLHAIKSMLIRIAERHKVERNKITIDIKRSGKLKSEKIALKHSLQELSVRQESLFKLFQKHKEITRLMKKDTNLKESFPVVPKTADEQCREKVKIVGGFNTNITKSIENVTSMKVAATSNRTGNKTFVEEQNFNNSAQKSWNDRGSINIEPSTEDPNYTISFNGTRELYSEMENNGTYGNVTQPTCSEDLDMDPRNEERDEIESSLKRTGLNVTSIHLHKGSMYNMKQAGSKDIKTVRQTQQLEIHDEPCCESDLQIRQQKFSDDGNFYKGCLVKQDLLKQPVQHMSVLQNVDKSSFDYENYKSKPAEKVAVVPPSSPIVLSQNTDSNESLSLLVRPDISRKNTLSYLSVPFNTVQKPGVIEIENDIDMDVEVSKTYVRNTRGDAREDSEGVQGQGVRNTEGNNRVNTAGKQTNTEMEEVGAPYIGDSYTDGRINTGRIITNKVRDKERDNRRTTGGARHVEVGKKTNTGWVKAPKLTYSQGNEIFNKINRKREMACVGKKITTAGGKKIRATTPNANHKNTDYQNFHEGLTSEKVYINEIKKKSYNKMREDGKTHNEMMRKVIDKAMKIISDKPSGTKPSYIDVDSTQLEHARLYRTEQNKTPQLSPREGHNDISPSIASFATFRSAFTEHFPVTRPSTQEQGPQDMFNGLKYPPLHLLINKEIIKPGRNILTANAKGREFRSSLTEDGNIESLGGELFQTPVKWLAAILGKPVPDVKKSQAYKQVHYRGRSLISIIEEPTLVNNEEDDSHQYESKERDYQCEDVAPVCQSSESFNDKVSNKGSDSTGSLKIILHMSNIKLLDVTDFTKDNDLPENFWNDDFCKVKLCDELWKDIDNWN</sequence>
<dbReference type="Pfam" id="PF18755">
    <property type="entry name" value="RAMA"/>
    <property type="match status" value="1"/>
</dbReference>
<dbReference type="OrthoDB" id="6092502at2759"/>
<gene>
    <name evidence="3" type="ORF">MCOR_17862</name>
</gene>
<name>A0A6J8BH62_MYTCO</name>
<evidence type="ECO:0000256" key="1">
    <source>
        <dbReference type="SAM" id="MobiDB-lite"/>
    </source>
</evidence>
<dbReference type="AlphaFoldDB" id="A0A6J8BH62"/>
<dbReference type="EMBL" id="CACVKT020003176">
    <property type="protein sequence ID" value="CAC5381989.1"/>
    <property type="molecule type" value="Genomic_DNA"/>
</dbReference>
<keyword evidence="4" id="KW-1185">Reference proteome</keyword>
<feature type="domain" description="RAMA" evidence="2">
    <location>
        <begin position="877"/>
        <end position="955"/>
    </location>
</feature>
<organism evidence="3 4">
    <name type="scientific">Mytilus coruscus</name>
    <name type="common">Sea mussel</name>
    <dbReference type="NCBI Taxonomy" id="42192"/>
    <lineage>
        <taxon>Eukaryota</taxon>
        <taxon>Metazoa</taxon>
        <taxon>Spiralia</taxon>
        <taxon>Lophotrochozoa</taxon>
        <taxon>Mollusca</taxon>
        <taxon>Bivalvia</taxon>
        <taxon>Autobranchia</taxon>
        <taxon>Pteriomorphia</taxon>
        <taxon>Mytilida</taxon>
        <taxon>Mytiloidea</taxon>
        <taxon>Mytilidae</taxon>
        <taxon>Mytilinae</taxon>
        <taxon>Mytilus</taxon>
    </lineage>
</organism>
<dbReference type="InterPro" id="IPR040843">
    <property type="entry name" value="RAMA"/>
</dbReference>
<feature type="region of interest" description="Disordered" evidence="1">
    <location>
        <begin position="603"/>
        <end position="628"/>
    </location>
</feature>
<dbReference type="Proteomes" id="UP000507470">
    <property type="component" value="Unassembled WGS sequence"/>
</dbReference>
<protein>
    <recommendedName>
        <fullName evidence="2">RAMA domain-containing protein</fullName>
    </recommendedName>
</protein>
<reference evidence="3 4" key="1">
    <citation type="submission" date="2020-06" db="EMBL/GenBank/DDBJ databases">
        <authorList>
            <person name="Li R."/>
            <person name="Bekaert M."/>
        </authorList>
    </citation>
    <scope>NUCLEOTIDE SEQUENCE [LARGE SCALE GENOMIC DNA]</scope>
    <source>
        <strain evidence="4">wild</strain>
    </source>
</reference>
<evidence type="ECO:0000313" key="4">
    <source>
        <dbReference type="Proteomes" id="UP000507470"/>
    </source>
</evidence>